<dbReference type="Gene3D" id="3.90.226.10">
    <property type="entry name" value="2-enoyl-CoA Hydratase, Chain A, domain 1"/>
    <property type="match status" value="1"/>
</dbReference>
<evidence type="ECO:0000313" key="2">
    <source>
        <dbReference type="Proteomes" id="UP000794436"/>
    </source>
</evidence>
<dbReference type="SUPFAM" id="SSF52096">
    <property type="entry name" value="ClpP/crotonase"/>
    <property type="match status" value="1"/>
</dbReference>
<organism evidence="1 2">
    <name type="scientific">Pythium oligandrum</name>
    <name type="common">Mycoparasitic fungus</name>
    <dbReference type="NCBI Taxonomy" id="41045"/>
    <lineage>
        <taxon>Eukaryota</taxon>
        <taxon>Sar</taxon>
        <taxon>Stramenopiles</taxon>
        <taxon>Oomycota</taxon>
        <taxon>Peronosporomycetes</taxon>
        <taxon>Pythiales</taxon>
        <taxon>Pythiaceae</taxon>
        <taxon>Pythium</taxon>
    </lineage>
</organism>
<dbReference type="PANTHER" id="PTHR43684">
    <property type="match status" value="1"/>
</dbReference>
<sequence length="263" mass="29572">MATKDVVVRRYVHGKHIYVAELCRPSVKNAFNNQMYSQLTQAIEEYEANDDLHALVITGSGQYFSSGGDISQGLSVDEQGKPVLPSKNFTRKLMEAMVKCPKILVAAVNGPAIGFGVTMLMHCDFVFAVETATFWTPFMRLGMVPEFGATYTFPHVLGPRLANDMLMRSRRINAQCALTHGLVSHVFPVEGFLAKVFEDLEPMVNTPTTAKNLPTYKRLLRREDEPRVREAIHVEYLELDRFFVTVLSQQRGNSLIKSVKSKL</sequence>
<dbReference type="Proteomes" id="UP000794436">
    <property type="component" value="Unassembled WGS sequence"/>
</dbReference>
<dbReference type="InterPro" id="IPR029045">
    <property type="entry name" value="ClpP/crotonase-like_dom_sf"/>
</dbReference>
<keyword evidence="2" id="KW-1185">Reference proteome</keyword>
<name>A0A8K1CNS1_PYTOL</name>
<protein>
    <submittedName>
        <fullName evidence="1">Uncharacterized protein</fullName>
    </submittedName>
</protein>
<proteinExistence type="predicted"/>
<dbReference type="AlphaFoldDB" id="A0A8K1CNS1"/>
<dbReference type="PANTHER" id="PTHR43684:SF12">
    <property type="entry name" value="ENOYL-COA ISOMERASE"/>
    <property type="match status" value="1"/>
</dbReference>
<dbReference type="OrthoDB" id="409763at2759"/>
<gene>
    <name evidence="1" type="ORF">Poli38472_014042</name>
</gene>
<dbReference type="CDD" id="cd06558">
    <property type="entry name" value="crotonase-like"/>
    <property type="match status" value="1"/>
</dbReference>
<reference evidence="1" key="1">
    <citation type="submission" date="2019-03" db="EMBL/GenBank/DDBJ databases">
        <title>Long read genome sequence of the mycoparasitic Pythium oligandrum ATCC 38472 isolated from sugarbeet rhizosphere.</title>
        <authorList>
            <person name="Gaulin E."/>
        </authorList>
    </citation>
    <scope>NUCLEOTIDE SEQUENCE</scope>
    <source>
        <strain evidence="1">ATCC 38472_TT</strain>
    </source>
</reference>
<dbReference type="InterPro" id="IPR051053">
    <property type="entry name" value="ECH/Chromodomain_protein"/>
</dbReference>
<comment type="caution">
    <text evidence="1">The sequence shown here is derived from an EMBL/GenBank/DDBJ whole genome shotgun (WGS) entry which is preliminary data.</text>
</comment>
<dbReference type="EMBL" id="SPLM01000007">
    <property type="protein sequence ID" value="TMW66730.1"/>
    <property type="molecule type" value="Genomic_DNA"/>
</dbReference>
<accession>A0A8K1CNS1</accession>
<evidence type="ECO:0000313" key="1">
    <source>
        <dbReference type="EMBL" id="TMW66730.1"/>
    </source>
</evidence>
<dbReference type="InterPro" id="IPR001753">
    <property type="entry name" value="Enoyl-CoA_hydra/iso"/>
</dbReference>
<dbReference type="Pfam" id="PF00378">
    <property type="entry name" value="ECH_1"/>
    <property type="match status" value="1"/>
</dbReference>